<protein>
    <submittedName>
        <fullName evidence="1">Uncharacterized protein</fullName>
    </submittedName>
</protein>
<proteinExistence type="predicted"/>
<evidence type="ECO:0000313" key="2">
    <source>
        <dbReference type="Proteomes" id="UP001486207"/>
    </source>
</evidence>
<reference evidence="1 2" key="1">
    <citation type="submission" date="2024-06" db="EMBL/GenBank/DDBJ databases">
        <title>The Natural Products Discovery Center: Release of the First 8490 Sequenced Strains for Exploring Actinobacteria Biosynthetic Diversity.</title>
        <authorList>
            <person name="Kalkreuter E."/>
            <person name="Kautsar S.A."/>
            <person name="Yang D."/>
            <person name="Bader C.D."/>
            <person name="Teijaro C.N."/>
            <person name="Fluegel L."/>
            <person name="Davis C.M."/>
            <person name="Simpson J.R."/>
            <person name="Lauterbach L."/>
            <person name="Steele A.D."/>
            <person name="Gui C."/>
            <person name="Meng S."/>
            <person name="Li G."/>
            <person name="Viehrig K."/>
            <person name="Ye F."/>
            <person name="Su P."/>
            <person name="Kiefer A.F."/>
            <person name="Nichols A."/>
            <person name="Cepeda A.J."/>
            <person name="Yan W."/>
            <person name="Fan B."/>
            <person name="Jiang Y."/>
            <person name="Adhikari A."/>
            <person name="Zheng C.-J."/>
            <person name="Schuster L."/>
            <person name="Cowan T.M."/>
            <person name="Smanski M.J."/>
            <person name="Chevrette M.G."/>
            <person name="De Carvalho L.P.S."/>
            <person name="Shen B."/>
        </authorList>
    </citation>
    <scope>NUCLEOTIDE SEQUENCE [LARGE SCALE GENOMIC DNA]</scope>
    <source>
        <strain evidence="1 2">NPDC000155</strain>
    </source>
</reference>
<name>A0ABV1Y3J6_9ACTN</name>
<comment type="caution">
    <text evidence="1">The sequence shown here is derived from an EMBL/GenBank/DDBJ whole genome shotgun (WGS) entry which is preliminary data.</text>
</comment>
<organism evidence="1 2">
    <name type="scientific">Streptomyces lanatus</name>
    <dbReference type="NCBI Taxonomy" id="66900"/>
    <lineage>
        <taxon>Bacteria</taxon>
        <taxon>Bacillati</taxon>
        <taxon>Actinomycetota</taxon>
        <taxon>Actinomycetes</taxon>
        <taxon>Kitasatosporales</taxon>
        <taxon>Streptomycetaceae</taxon>
        <taxon>Streptomyces</taxon>
    </lineage>
</organism>
<dbReference type="EMBL" id="JBEPFB010000024">
    <property type="protein sequence ID" value="MER7378428.1"/>
    <property type="molecule type" value="Genomic_DNA"/>
</dbReference>
<dbReference type="RefSeq" id="WP_190075158.1">
    <property type="nucleotide sequence ID" value="NZ_BNBM01000023.1"/>
</dbReference>
<sequence>MAFDNESLVRDLIARTERAVESVAHLAVDSQITFKIDDIVDAVERALPAGYPAPTTGETTRRDVIAQMAQVILSGEMYEDA</sequence>
<gene>
    <name evidence="1" type="ORF">ABT384_38030</name>
</gene>
<evidence type="ECO:0000313" key="1">
    <source>
        <dbReference type="EMBL" id="MER7378428.1"/>
    </source>
</evidence>
<keyword evidence="2" id="KW-1185">Reference proteome</keyword>
<accession>A0ABV1Y3J6</accession>
<dbReference type="Proteomes" id="UP001486207">
    <property type="component" value="Unassembled WGS sequence"/>
</dbReference>